<organism evidence="8 9">
    <name type="scientific">Mycobacterium branderi</name>
    <dbReference type="NCBI Taxonomy" id="43348"/>
    <lineage>
        <taxon>Bacteria</taxon>
        <taxon>Bacillati</taxon>
        <taxon>Actinomycetota</taxon>
        <taxon>Actinomycetes</taxon>
        <taxon>Mycobacteriales</taxon>
        <taxon>Mycobacteriaceae</taxon>
        <taxon>Mycobacterium</taxon>
    </lineage>
</organism>
<keyword evidence="8" id="KW-0614">Plasmid</keyword>
<evidence type="ECO:0000256" key="6">
    <source>
        <dbReference type="ARBA" id="ARBA00023033"/>
    </source>
</evidence>
<evidence type="ECO:0000256" key="3">
    <source>
        <dbReference type="ARBA" id="ARBA00022723"/>
    </source>
</evidence>
<dbReference type="CDD" id="cd11035">
    <property type="entry name" value="P450cam-like"/>
    <property type="match status" value="1"/>
</dbReference>
<keyword evidence="5 7" id="KW-0408">Iron</keyword>
<dbReference type="PRINTS" id="PR00385">
    <property type="entry name" value="P450"/>
</dbReference>
<dbReference type="InterPro" id="IPR001128">
    <property type="entry name" value="Cyt_P450"/>
</dbReference>
<name>A0ABN6BD29_9MYCO</name>
<accession>A0ABN6BD29</accession>
<protein>
    <submittedName>
        <fullName evidence="8">Cytochrome P450</fullName>
    </submittedName>
</protein>
<gene>
    <name evidence="8" type="ORF">MBRA_58360</name>
</gene>
<dbReference type="Gene3D" id="1.10.630.10">
    <property type="entry name" value="Cytochrome P450"/>
    <property type="match status" value="1"/>
</dbReference>
<keyword evidence="6 7" id="KW-0503">Monooxygenase</keyword>
<dbReference type="InterPro" id="IPR002397">
    <property type="entry name" value="Cyt_P450_B"/>
</dbReference>
<evidence type="ECO:0000256" key="4">
    <source>
        <dbReference type="ARBA" id="ARBA00023002"/>
    </source>
</evidence>
<comment type="similarity">
    <text evidence="1 7">Belongs to the cytochrome P450 family.</text>
</comment>
<dbReference type="PROSITE" id="PS00086">
    <property type="entry name" value="CYTOCHROME_P450"/>
    <property type="match status" value="1"/>
</dbReference>
<keyword evidence="2 7" id="KW-0349">Heme</keyword>
<dbReference type="InterPro" id="IPR036396">
    <property type="entry name" value="Cyt_P450_sf"/>
</dbReference>
<dbReference type="SUPFAM" id="SSF48264">
    <property type="entry name" value="Cytochrome P450"/>
    <property type="match status" value="1"/>
</dbReference>
<evidence type="ECO:0000256" key="5">
    <source>
        <dbReference type="ARBA" id="ARBA00023004"/>
    </source>
</evidence>
<dbReference type="RefSeq" id="WP_083130712.1">
    <property type="nucleotide sequence ID" value="NZ_AP022607.1"/>
</dbReference>
<dbReference type="EMBL" id="AP022607">
    <property type="protein sequence ID" value="BBZ15641.1"/>
    <property type="molecule type" value="Genomic_DNA"/>
</dbReference>
<dbReference type="Pfam" id="PF00067">
    <property type="entry name" value="p450"/>
    <property type="match status" value="2"/>
</dbReference>
<dbReference type="Proteomes" id="UP000467379">
    <property type="component" value="Plasmid pJCM12687"/>
</dbReference>
<evidence type="ECO:0000256" key="2">
    <source>
        <dbReference type="ARBA" id="ARBA00022617"/>
    </source>
</evidence>
<evidence type="ECO:0000256" key="1">
    <source>
        <dbReference type="ARBA" id="ARBA00010617"/>
    </source>
</evidence>
<geneLocation type="plasmid" evidence="8 9">
    <name>pJCM12687</name>
</geneLocation>
<reference evidence="8 9" key="1">
    <citation type="journal article" date="2019" name="Emerg. Microbes Infect.">
        <title>Comprehensive subspecies identification of 175 nontuberculous mycobacteria species based on 7547 genomic profiles.</title>
        <authorList>
            <person name="Matsumoto Y."/>
            <person name="Kinjo T."/>
            <person name="Motooka D."/>
            <person name="Nabeya D."/>
            <person name="Jung N."/>
            <person name="Uechi K."/>
            <person name="Horii T."/>
            <person name="Iida T."/>
            <person name="Fujita J."/>
            <person name="Nakamura S."/>
        </authorList>
    </citation>
    <scope>NUCLEOTIDE SEQUENCE [LARGE SCALE GENOMIC DNA]</scope>
    <source>
        <strain evidence="8 9">JCM 12687</strain>
        <plasmid evidence="8">pJCM12687</plasmid>
    </source>
</reference>
<proteinExistence type="inferred from homology"/>
<dbReference type="InterPro" id="IPR017972">
    <property type="entry name" value="Cyt_P450_CS"/>
</dbReference>
<dbReference type="PRINTS" id="PR00359">
    <property type="entry name" value="BP450"/>
</dbReference>
<dbReference type="PANTHER" id="PTHR46696:SF6">
    <property type="entry name" value="P450, PUTATIVE (EUROFUNG)-RELATED"/>
    <property type="match status" value="1"/>
</dbReference>
<keyword evidence="3 7" id="KW-0479">Metal-binding</keyword>
<dbReference type="PANTHER" id="PTHR46696">
    <property type="entry name" value="P450, PUTATIVE (EUROFUNG)-RELATED"/>
    <property type="match status" value="1"/>
</dbReference>
<evidence type="ECO:0000313" key="9">
    <source>
        <dbReference type="Proteomes" id="UP000467379"/>
    </source>
</evidence>
<sequence length="401" mass="45428">MIDQSNDPVLEYRFLRGGDPPCSNFARLDRFQESHRPFLRVHEDANDYWVMTDHDAILEGLQHPELFSNSVMVPIEPNPPYKWIPMMLDPPEHGKWRHVLGLYFSPGRVSKLEDAQRAFAAELIEKFRENGSCDFYADFAAVFPTTIFLQIMGLPTDKLEDFMRWEDKILHATPESDPDRSIALNAMLEVMGYFSGLITQKREDPGARGDDIVSHAIEWKIDGEAPSDNDLLSCMLLLFMAGLDTVAAQLSYAFYHLATHPCDREKLVADPSKASEAVEELVRAYAIVQTARIATKDMDFHGCPIKKGDIVAFPLGMANRDPNEFSRGGTVDFDAPRPRHISFGAGPHRCLGSHLARQEMTVALQEWHRRIPDYEIADQSVVSEHSGGVYSLDRLPLRWKV</sequence>
<keyword evidence="4 7" id="KW-0560">Oxidoreductase</keyword>
<evidence type="ECO:0000313" key="8">
    <source>
        <dbReference type="EMBL" id="BBZ15641.1"/>
    </source>
</evidence>
<keyword evidence="9" id="KW-1185">Reference proteome</keyword>
<evidence type="ECO:0000256" key="7">
    <source>
        <dbReference type="RuleBase" id="RU000461"/>
    </source>
</evidence>